<keyword evidence="3" id="KW-1185">Reference proteome</keyword>
<evidence type="ECO:0000313" key="2">
    <source>
        <dbReference type="EMBL" id="QDP18943.1"/>
    </source>
</evidence>
<dbReference type="Proteomes" id="UP000321857">
    <property type="component" value="Chromosome"/>
</dbReference>
<sequence>MENRDKPDTNTSKESDISKSQAQQQPSSTAGQQSPGGSQFETRTQDPSQQQQQGGASTGQAAGGFQQNDTLTGQRSDVEGSSLGSENQGEGSSFVGSKSDSDASSELVDKDQQFRKDGQGAPDRE</sequence>
<feature type="compositionally biased region" description="Polar residues" evidence="1">
    <location>
        <begin position="82"/>
        <end position="104"/>
    </location>
</feature>
<feature type="compositionally biased region" description="Basic and acidic residues" evidence="1">
    <location>
        <begin position="1"/>
        <end position="17"/>
    </location>
</feature>
<dbReference type="KEGG" id="sxa:FMM02_02575"/>
<feature type="compositionally biased region" description="Basic and acidic residues" evidence="1">
    <location>
        <begin position="107"/>
        <end position="125"/>
    </location>
</feature>
<dbReference type="RefSeq" id="WP_147493402.1">
    <property type="nucleotide sequence ID" value="NZ_CP041659.1"/>
</dbReference>
<accession>A0A516IPU8</accession>
<feature type="region of interest" description="Disordered" evidence="1">
    <location>
        <begin position="1"/>
        <end position="125"/>
    </location>
</feature>
<dbReference type="AlphaFoldDB" id="A0A516IPU8"/>
<feature type="compositionally biased region" description="Polar residues" evidence="1">
    <location>
        <begin position="18"/>
        <end position="48"/>
    </location>
</feature>
<evidence type="ECO:0000313" key="3">
    <source>
        <dbReference type="Proteomes" id="UP000321857"/>
    </source>
</evidence>
<reference evidence="2 3" key="1">
    <citation type="submission" date="2019-07" db="EMBL/GenBank/DDBJ databases">
        <title>Sphingomonas AE3 Genome sequencing and assembly.</title>
        <authorList>
            <person name="Kim H."/>
        </authorList>
    </citation>
    <scope>NUCLEOTIDE SEQUENCE [LARGE SCALE GENOMIC DNA]</scope>
    <source>
        <strain evidence="2 3">AE3</strain>
    </source>
</reference>
<gene>
    <name evidence="2" type="ORF">FMM02_02575</name>
</gene>
<dbReference type="EMBL" id="CP041659">
    <property type="protein sequence ID" value="QDP18943.1"/>
    <property type="molecule type" value="Genomic_DNA"/>
</dbReference>
<organism evidence="2 3">
    <name type="scientific">Sphingomonas xanthus</name>
    <dbReference type="NCBI Taxonomy" id="2594473"/>
    <lineage>
        <taxon>Bacteria</taxon>
        <taxon>Pseudomonadati</taxon>
        <taxon>Pseudomonadota</taxon>
        <taxon>Alphaproteobacteria</taxon>
        <taxon>Sphingomonadales</taxon>
        <taxon>Sphingomonadaceae</taxon>
        <taxon>Sphingomonas</taxon>
    </lineage>
</organism>
<evidence type="ECO:0000256" key="1">
    <source>
        <dbReference type="SAM" id="MobiDB-lite"/>
    </source>
</evidence>
<protein>
    <submittedName>
        <fullName evidence="2">Uncharacterized protein</fullName>
    </submittedName>
</protein>
<feature type="compositionally biased region" description="Low complexity" evidence="1">
    <location>
        <begin position="49"/>
        <end position="67"/>
    </location>
</feature>
<dbReference type="OrthoDB" id="9998314at2"/>
<proteinExistence type="predicted"/>
<name>A0A516IPU8_9SPHN</name>